<keyword evidence="4" id="KW-1185">Reference proteome</keyword>
<comment type="caution">
    <text evidence="3">The sequence shown here is derived from an EMBL/GenBank/DDBJ whole genome shotgun (WGS) entry which is preliminary data.</text>
</comment>
<evidence type="ECO:0000313" key="4">
    <source>
        <dbReference type="Proteomes" id="UP001189429"/>
    </source>
</evidence>
<name>A0ABN9TFK1_9DINO</name>
<evidence type="ECO:0000256" key="2">
    <source>
        <dbReference type="SAM" id="MobiDB-lite"/>
    </source>
</evidence>
<feature type="region of interest" description="Disordered" evidence="2">
    <location>
        <begin position="22"/>
        <end position="42"/>
    </location>
</feature>
<dbReference type="EMBL" id="CAUYUJ010014677">
    <property type="protein sequence ID" value="CAK0844591.1"/>
    <property type="molecule type" value="Genomic_DNA"/>
</dbReference>
<dbReference type="Proteomes" id="UP001189429">
    <property type="component" value="Unassembled WGS sequence"/>
</dbReference>
<accession>A0ABN9TFK1</accession>
<evidence type="ECO:0000256" key="1">
    <source>
        <dbReference type="SAM" id="Coils"/>
    </source>
</evidence>
<protein>
    <submittedName>
        <fullName evidence="3">Uncharacterized protein</fullName>
    </submittedName>
</protein>
<feature type="non-terminal residue" evidence="3">
    <location>
        <position position="236"/>
    </location>
</feature>
<gene>
    <name evidence="3" type="ORF">PCOR1329_LOCUS38659</name>
</gene>
<organism evidence="3 4">
    <name type="scientific">Prorocentrum cordatum</name>
    <dbReference type="NCBI Taxonomy" id="2364126"/>
    <lineage>
        <taxon>Eukaryota</taxon>
        <taxon>Sar</taxon>
        <taxon>Alveolata</taxon>
        <taxon>Dinophyceae</taxon>
        <taxon>Prorocentrales</taxon>
        <taxon>Prorocentraceae</taxon>
        <taxon>Prorocentrum</taxon>
    </lineage>
</organism>
<evidence type="ECO:0000313" key="3">
    <source>
        <dbReference type="EMBL" id="CAK0844591.1"/>
    </source>
</evidence>
<keyword evidence="1" id="KW-0175">Coiled coil</keyword>
<reference evidence="3" key="1">
    <citation type="submission" date="2023-10" db="EMBL/GenBank/DDBJ databases">
        <authorList>
            <person name="Chen Y."/>
            <person name="Shah S."/>
            <person name="Dougan E. K."/>
            <person name="Thang M."/>
            <person name="Chan C."/>
        </authorList>
    </citation>
    <scope>NUCLEOTIDE SEQUENCE [LARGE SCALE GENOMIC DNA]</scope>
</reference>
<sequence>MDQAAGVQQGASVAKVKALEDTSAKAAAGAGQENARPWTKGPSEKKWLEAECDCSLGHRAEALADVEAQLRSARESRDRAKPTAAQLRETNLRAEKAAATLVAAETEEQRCQAALQAARAEVLEAKQAEEAARAYQVEVQARVAAEGRAEELPTTWACSECSACTSQDVWEPASRSLGWQRVSPSWRQTWSGSLLRRCLQLLVVGHLLLAGAMGVTQHRQEHQGSLQMPQEQCQEA</sequence>
<proteinExistence type="predicted"/>
<feature type="coiled-coil region" evidence="1">
    <location>
        <begin position="87"/>
        <end position="121"/>
    </location>
</feature>